<evidence type="ECO:0000313" key="2">
    <source>
        <dbReference type="EMBL" id="KAK2824624.1"/>
    </source>
</evidence>
<reference evidence="2" key="1">
    <citation type="submission" date="2023-07" db="EMBL/GenBank/DDBJ databases">
        <title>Chromosome-level Genome Assembly of Striped Snakehead (Channa striata).</title>
        <authorList>
            <person name="Liu H."/>
        </authorList>
    </citation>
    <scope>NUCLEOTIDE SEQUENCE</scope>
    <source>
        <strain evidence="2">Gz</strain>
        <tissue evidence="2">Muscle</tissue>
    </source>
</reference>
<evidence type="ECO:0000313" key="3">
    <source>
        <dbReference type="Proteomes" id="UP001187415"/>
    </source>
</evidence>
<name>A0AA88LUR6_CHASR</name>
<dbReference type="EMBL" id="JAUPFM010000017">
    <property type="protein sequence ID" value="KAK2824624.1"/>
    <property type="molecule type" value="Genomic_DNA"/>
</dbReference>
<keyword evidence="3" id="KW-1185">Reference proteome</keyword>
<accession>A0AA88LUR6</accession>
<organism evidence="2 3">
    <name type="scientific">Channa striata</name>
    <name type="common">Snakehead murrel</name>
    <name type="synonym">Ophicephalus striatus</name>
    <dbReference type="NCBI Taxonomy" id="64152"/>
    <lineage>
        <taxon>Eukaryota</taxon>
        <taxon>Metazoa</taxon>
        <taxon>Chordata</taxon>
        <taxon>Craniata</taxon>
        <taxon>Vertebrata</taxon>
        <taxon>Euteleostomi</taxon>
        <taxon>Actinopterygii</taxon>
        <taxon>Neopterygii</taxon>
        <taxon>Teleostei</taxon>
        <taxon>Neoteleostei</taxon>
        <taxon>Acanthomorphata</taxon>
        <taxon>Anabantaria</taxon>
        <taxon>Anabantiformes</taxon>
        <taxon>Channoidei</taxon>
        <taxon>Channidae</taxon>
        <taxon>Channa</taxon>
    </lineage>
</organism>
<proteinExistence type="predicted"/>
<comment type="caution">
    <text evidence="2">The sequence shown here is derived from an EMBL/GenBank/DDBJ whole genome shotgun (WGS) entry which is preliminary data.</text>
</comment>
<feature type="compositionally biased region" description="Basic and acidic residues" evidence="1">
    <location>
        <begin position="41"/>
        <end position="50"/>
    </location>
</feature>
<protein>
    <submittedName>
        <fullName evidence="2">Uncharacterized protein</fullName>
    </submittedName>
</protein>
<dbReference type="AlphaFoldDB" id="A0AA88LUR6"/>
<evidence type="ECO:0000256" key="1">
    <source>
        <dbReference type="SAM" id="MobiDB-lite"/>
    </source>
</evidence>
<dbReference type="Proteomes" id="UP001187415">
    <property type="component" value="Unassembled WGS sequence"/>
</dbReference>
<gene>
    <name evidence="2" type="ORF">Q5P01_021799</name>
</gene>
<sequence length="264" mass="29341">MQSLQSYMFGHDKEKRTSAAAEHPALQASSPPVPSAQRSSLHKDVGHDPDAPDDVVEAEEWDSKEQDEGFEDPEYLDFLKQHHQLIQGTLPLTQAAAAGAFASLASQSDPTHTAPSEDEATRWDGGGEGRGVGVGGAYSPKARRLVEAIFVEMVTKNYNGRTLAVVHVNCCGVIMSEYNVLKDIVASCQTLMMKTSIWWRIKFLDLMVSAVNVQAESRRLKCLQKLKKRHDVCEQHYEKAHARIVNNEREGTFVLRNRPNTKGI</sequence>
<feature type="region of interest" description="Disordered" evidence="1">
    <location>
        <begin position="1"/>
        <end position="68"/>
    </location>
</feature>
<feature type="compositionally biased region" description="Acidic residues" evidence="1">
    <location>
        <begin position="51"/>
        <end position="60"/>
    </location>
</feature>
<feature type="region of interest" description="Disordered" evidence="1">
    <location>
        <begin position="104"/>
        <end position="135"/>
    </location>
</feature>